<dbReference type="RefSeq" id="WP_089830726.1">
    <property type="nucleotide sequence ID" value="NZ_BJWI01000005.1"/>
</dbReference>
<keyword evidence="6" id="KW-1185">Reference proteome</keyword>
<dbReference type="InterPro" id="IPR012867">
    <property type="entry name" value="DUF1648"/>
</dbReference>
<reference evidence="3 6" key="2">
    <citation type="submission" date="2019-07" db="EMBL/GenBank/DDBJ databases">
        <title>Whole genome shotgun sequence of Halolactibacillus halophilus NBRC 100868.</title>
        <authorList>
            <person name="Hosoyama A."/>
            <person name="Uohara A."/>
            <person name="Ohji S."/>
            <person name="Ichikawa N."/>
        </authorList>
    </citation>
    <scope>NUCLEOTIDE SEQUENCE [LARGE SCALE GENOMIC DNA]</scope>
    <source>
        <strain evidence="3 6">NBRC 100868</strain>
    </source>
</reference>
<dbReference type="PANTHER" id="PTHR37810:SF5">
    <property type="entry name" value="IMMUNITY PROTEIN SDPI"/>
    <property type="match status" value="1"/>
</dbReference>
<feature type="transmembrane region" description="Helical" evidence="1">
    <location>
        <begin position="184"/>
        <end position="206"/>
    </location>
</feature>
<gene>
    <name evidence="3" type="ORF">HHA03_06210</name>
    <name evidence="4" type="ORF">SAMN05421839_10748</name>
</gene>
<feature type="transmembrane region" description="Helical" evidence="1">
    <location>
        <begin position="85"/>
        <end position="108"/>
    </location>
</feature>
<evidence type="ECO:0000313" key="5">
    <source>
        <dbReference type="Proteomes" id="UP000242243"/>
    </source>
</evidence>
<evidence type="ECO:0000313" key="4">
    <source>
        <dbReference type="EMBL" id="SFP15705.1"/>
    </source>
</evidence>
<dbReference type="EMBL" id="FOXC01000007">
    <property type="protein sequence ID" value="SFP15705.1"/>
    <property type="molecule type" value="Genomic_DNA"/>
</dbReference>
<feature type="domain" description="DUF1648" evidence="2">
    <location>
        <begin position="10"/>
        <end position="56"/>
    </location>
</feature>
<dbReference type="Proteomes" id="UP000242243">
    <property type="component" value="Unassembled WGS sequence"/>
</dbReference>
<keyword evidence="1" id="KW-0812">Transmembrane</keyword>
<dbReference type="InterPro" id="IPR026272">
    <property type="entry name" value="SdpI"/>
</dbReference>
<dbReference type="OrthoDB" id="9808690at2"/>
<dbReference type="PIRSF" id="PIRSF038959">
    <property type="entry name" value="SdpI"/>
    <property type="match status" value="1"/>
</dbReference>
<evidence type="ECO:0000313" key="3">
    <source>
        <dbReference type="EMBL" id="GEM01089.1"/>
    </source>
</evidence>
<reference evidence="4 5" key="1">
    <citation type="submission" date="2016-10" db="EMBL/GenBank/DDBJ databases">
        <authorList>
            <person name="de Groot N.N."/>
        </authorList>
    </citation>
    <scope>NUCLEOTIDE SEQUENCE [LARGE SCALE GENOMIC DNA]</scope>
    <source>
        <strain evidence="4 5">DSM 17073</strain>
    </source>
</reference>
<keyword evidence="1" id="KW-0472">Membrane</keyword>
<protein>
    <submittedName>
        <fullName evidence="3">Immunity protein SdpI</fullName>
    </submittedName>
    <submittedName>
        <fullName evidence="4">Uncharacterized membrane protein</fullName>
    </submittedName>
</protein>
<dbReference type="PANTHER" id="PTHR37810">
    <property type="entry name" value="IMMUNITY PROTEIN SDPI"/>
    <property type="match status" value="1"/>
</dbReference>
<dbReference type="InterPro" id="IPR025962">
    <property type="entry name" value="SdpI/YhfL"/>
</dbReference>
<accession>A0A1I5N1C7</accession>
<sequence>MRKHLPFIFLLIATLIMWIIAYPNLPNQIPMQWGTDGSVNWTAPKLLGMLVNVGILLVIYPILVLSPKLDPKRKGYLYTSKAYWIIIYAVLGLLVFVNAFVIFQSLGFDLNIELVIPILVGILFIIIGNYMQTVKANWFMGIRTPWTLSSETVWRKTHRLGSKLFMICGLLFFLIPFLPVDLMVYMIVIPAILAGLIPTVYSYVLYRREQKEDSND</sequence>
<organism evidence="4 5">
    <name type="scientific">Halolactibacillus halophilus</name>
    <dbReference type="NCBI Taxonomy" id="306540"/>
    <lineage>
        <taxon>Bacteria</taxon>
        <taxon>Bacillati</taxon>
        <taxon>Bacillota</taxon>
        <taxon>Bacilli</taxon>
        <taxon>Bacillales</taxon>
        <taxon>Bacillaceae</taxon>
        <taxon>Halolactibacillus</taxon>
    </lineage>
</organism>
<dbReference type="Pfam" id="PF07853">
    <property type="entry name" value="DUF1648"/>
    <property type="match status" value="1"/>
</dbReference>
<dbReference type="EMBL" id="BJWI01000005">
    <property type="protein sequence ID" value="GEM01089.1"/>
    <property type="molecule type" value="Genomic_DNA"/>
</dbReference>
<dbReference type="AlphaFoldDB" id="A0A1I5N1C7"/>
<evidence type="ECO:0000256" key="1">
    <source>
        <dbReference type="SAM" id="Phobius"/>
    </source>
</evidence>
<dbReference type="GO" id="GO:0009636">
    <property type="term" value="P:response to toxic substance"/>
    <property type="evidence" value="ECO:0007669"/>
    <property type="project" value="TreeGrafter"/>
</dbReference>
<feature type="transmembrane region" description="Helical" evidence="1">
    <location>
        <begin position="160"/>
        <end position="178"/>
    </location>
</feature>
<evidence type="ECO:0000313" key="6">
    <source>
        <dbReference type="Proteomes" id="UP000321547"/>
    </source>
</evidence>
<name>A0A1I5N1C7_9BACI</name>
<keyword evidence="1" id="KW-1133">Transmembrane helix</keyword>
<dbReference type="Pfam" id="PF13630">
    <property type="entry name" value="SdpI"/>
    <property type="match status" value="1"/>
</dbReference>
<feature type="transmembrane region" description="Helical" evidence="1">
    <location>
        <begin position="7"/>
        <end position="25"/>
    </location>
</feature>
<evidence type="ECO:0000259" key="2">
    <source>
        <dbReference type="Pfam" id="PF07853"/>
    </source>
</evidence>
<feature type="transmembrane region" description="Helical" evidence="1">
    <location>
        <begin position="45"/>
        <end position="65"/>
    </location>
</feature>
<dbReference type="STRING" id="306540.SAMN05421839_10748"/>
<feature type="transmembrane region" description="Helical" evidence="1">
    <location>
        <begin position="114"/>
        <end position="131"/>
    </location>
</feature>
<dbReference type="Proteomes" id="UP000321547">
    <property type="component" value="Unassembled WGS sequence"/>
</dbReference>
<proteinExistence type="predicted"/>